<dbReference type="GO" id="GO:0043190">
    <property type="term" value="C:ATP-binding cassette (ABC) transporter complex"/>
    <property type="evidence" value="ECO:0007669"/>
    <property type="project" value="InterPro"/>
</dbReference>
<evidence type="ECO:0000313" key="8">
    <source>
        <dbReference type="EMBL" id="XBP95120.1"/>
    </source>
</evidence>
<evidence type="ECO:0000256" key="6">
    <source>
        <dbReference type="RuleBase" id="RU361157"/>
    </source>
</evidence>
<dbReference type="PANTHER" id="PTHR43077:SF10">
    <property type="entry name" value="TRANSPORT PERMEASE PROTEIN"/>
    <property type="match status" value="1"/>
</dbReference>
<feature type="transmembrane region" description="Helical" evidence="6">
    <location>
        <begin position="134"/>
        <end position="157"/>
    </location>
</feature>
<dbReference type="AlphaFoldDB" id="A0AAU7MBZ8"/>
<evidence type="ECO:0000256" key="2">
    <source>
        <dbReference type="ARBA" id="ARBA00022692"/>
    </source>
</evidence>
<accession>A0AAU7MBZ8</accession>
<evidence type="ECO:0000256" key="3">
    <source>
        <dbReference type="ARBA" id="ARBA00022989"/>
    </source>
</evidence>
<feature type="transmembrane region" description="Helical" evidence="6">
    <location>
        <begin position="20"/>
        <end position="37"/>
    </location>
</feature>
<comment type="similarity">
    <text evidence="6">Belongs to the ABC-2 integral membrane protein family.</text>
</comment>
<dbReference type="InterPro" id="IPR047817">
    <property type="entry name" value="ABC2_TM_bact-type"/>
</dbReference>
<dbReference type="InterPro" id="IPR013525">
    <property type="entry name" value="ABC2_TM"/>
</dbReference>
<protein>
    <recommendedName>
        <fullName evidence="6">Transport permease protein</fullName>
    </recommendedName>
</protein>
<keyword evidence="2 6" id="KW-0812">Transmembrane</keyword>
<feature type="domain" description="ABC transmembrane type-2" evidence="7">
    <location>
        <begin position="20"/>
        <end position="248"/>
    </location>
</feature>
<name>A0AAU7MBZ8_9ACTN</name>
<keyword evidence="3 6" id="KW-1133">Transmembrane helix</keyword>
<evidence type="ECO:0000256" key="5">
    <source>
        <dbReference type="ARBA" id="ARBA00023251"/>
    </source>
</evidence>
<comment type="subcellular location">
    <subcellularLocation>
        <location evidence="6">Cell membrane</location>
        <topology evidence="6">Multi-pass membrane protein</topology>
    </subcellularLocation>
    <subcellularLocation>
        <location evidence="1">Membrane</location>
        <topology evidence="1">Multi-pass membrane protein</topology>
    </subcellularLocation>
</comment>
<evidence type="ECO:0000256" key="1">
    <source>
        <dbReference type="ARBA" id="ARBA00004141"/>
    </source>
</evidence>
<keyword evidence="6" id="KW-0813">Transport</keyword>
<dbReference type="PIRSF" id="PIRSF006648">
    <property type="entry name" value="DrrB"/>
    <property type="match status" value="1"/>
</dbReference>
<dbReference type="EMBL" id="CP157762">
    <property type="protein sequence ID" value="XBP95120.1"/>
    <property type="molecule type" value="Genomic_DNA"/>
</dbReference>
<feature type="transmembrane region" description="Helical" evidence="6">
    <location>
        <begin position="57"/>
        <end position="80"/>
    </location>
</feature>
<evidence type="ECO:0000256" key="4">
    <source>
        <dbReference type="ARBA" id="ARBA00023136"/>
    </source>
</evidence>
<dbReference type="PANTHER" id="PTHR43077">
    <property type="entry name" value="TRANSPORT PERMEASE YVFS-RELATED"/>
    <property type="match status" value="1"/>
</dbReference>
<sequence length="250" mass="26063">MSTAWVVFQRSMRYTVSNPAWVVTGLLQPVLYLVLFGPLLSGLNDVQGYGGGNSWRFFVPGLLVQQCVFAAVFVGFGVLAEARSGVLDRMRVSGASQLGLLLGRISRDVLVVLGQAAVLVLGAVAFGLRAPAGGILLTFVLLAVFAVAMSALSYALALRVRSEGAYGQVVNAFTLPSLLLSGVLLPLTLAPAWLAAVARVNPLSHVVDAARGLFAGQTTGRPVLVGSSVALTAAVLALWFGVRSVRGISK</sequence>
<dbReference type="GO" id="GO:0046677">
    <property type="term" value="P:response to antibiotic"/>
    <property type="evidence" value="ECO:0007669"/>
    <property type="project" value="UniProtKB-KW"/>
</dbReference>
<feature type="transmembrane region" description="Helical" evidence="6">
    <location>
        <begin position="169"/>
        <end position="194"/>
    </location>
</feature>
<reference evidence="8" key="1">
    <citation type="submission" date="2024-01" db="EMBL/GenBank/DDBJ databases">
        <title>The genome sequence of Micromonospora mangrovi CCTCC AA 2012012.</title>
        <authorList>
            <person name="Gao J."/>
        </authorList>
    </citation>
    <scope>NUCLEOTIDE SEQUENCE</scope>
    <source>
        <strain evidence="8">CCTCC AA 2012012</strain>
    </source>
</reference>
<dbReference type="EMBL" id="CP159342">
    <property type="protein sequence ID" value="XCH75823.1"/>
    <property type="molecule type" value="Genomic_DNA"/>
</dbReference>
<reference evidence="9" key="2">
    <citation type="submission" date="2024-06" db="EMBL/GenBank/DDBJ databases">
        <title>Micromonospora mangrovi CCTCC AA 2012012 genome sequences.</title>
        <authorList>
            <person name="Gao J."/>
        </authorList>
    </citation>
    <scope>NUCLEOTIDE SEQUENCE</scope>
    <source>
        <strain evidence="9">CCTCC AA 2012012</strain>
    </source>
</reference>
<dbReference type="PROSITE" id="PS51012">
    <property type="entry name" value="ABC_TM2"/>
    <property type="match status" value="1"/>
</dbReference>
<dbReference type="InterPro" id="IPR051328">
    <property type="entry name" value="T7SS_ABC-Transporter"/>
</dbReference>
<feature type="transmembrane region" description="Helical" evidence="6">
    <location>
        <begin position="109"/>
        <end position="128"/>
    </location>
</feature>
<keyword evidence="6" id="KW-1003">Cell membrane</keyword>
<keyword evidence="5" id="KW-0046">Antibiotic resistance</keyword>
<evidence type="ECO:0000259" key="7">
    <source>
        <dbReference type="PROSITE" id="PS51012"/>
    </source>
</evidence>
<dbReference type="InterPro" id="IPR000412">
    <property type="entry name" value="ABC_2_transport"/>
</dbReference>
<evidence type="ECO:0000313" key="9">
    <source>
        <dbReference type="EMBL" id="XCH75823.1"/>
    </source>
</evidence>
<proteinExistence type="inferred from homology"/>
<dbReference type="Pfam" id="PF01061">
    <property type="entry name" value="ABC2_membrane"/>
    <property type="match status" value="1"/>
</dbReference>
<gene>
    <name evidence="9" type="ORF">ABUL08_06975</name>
    <name evidence="8" type="ORF">VK199_06930</name>
</gene>
<keyword evidence="4 6" id="KW-0472">Membrane</keyword>
<dbReference type="GO" id="GO:0140359">
    <property type="term" value="F:ABC-type transporter activity"/>
    <property type="evidence" value="ECO:0007669"/>
    <property type="project" value="InterPro"/>
</dbReference>
<feature type="transmembrane region" description="Helical" evidence="6">
    <location>
        <begin position="223"/>
        <end position="242"/>
    </location>
</feature>
<organism evidence="8">
    <name type="scientific">Micromonospora sp. CCTCC AA 2012012</name>
    <dbReference type="NCBI Taxonomy" id="3111921"/>
    <lineage>
        <taxon>Bacteria</taxon>
        <taxon>Bacillati</taxon>
        <taxon>Actinomycetota</taxon>
        <taxon>Actinomycetes</taxon>
        <taxon>Micromonosporales</taxon>
        <taxon>Micromonosporaceae</taxon>
        <taxon>Micromonospora</taxon>
    </lineage>
</organism>
<dbReference type="RefSeq" id="WP_350935630.1">
    <property type="nucleotide sequence ID" value="NZ_CP157762.1"/>
</dbReference>